<evidence type="ECO:0000256" key="1">
    <source>
        <dbReference type="SAM" id="MobiDB-lite"/>
    </source>
</evidence>
<accession>A0A167BKB9</accession>
<dbReference type="EMBL" id="LFIW01001664">
    <property type="protein sequence ID" value="KZL81432.1"/>
    <property type="molecule type" value="Genomic_DNA"/>
</dbReference>
<evidence type="ECO:0000313" key="3">
    <source>
        <dbReference type="Proteomes" id="UP000076584"/>
    </source>
</evidence>
<feature type="region of interest" description="Disordered" evidence="1">
    <location>
        <begin position="98"/>
        <end position="117"/>
    </location>
</feature>
<keyword evidence="3" id="KW-1185">Reference proteome</keyword>
<reference evidence="2 3" key="1">
    <citation type="submission" date="2015-06" db="EMBL/GenBank/DDBJ databases">
        <title>Survival trade-offs in plant roots during colonization by closely related pathogenic and mutualistic fungi.</title>
        <authorList>
            <person name="Hacquard S."/>
            <person name="Kracher B."/>
            <person name="Hiruma K."/>
            <person name="Weinman A."/>
            <person name="Muench P."/>
            <person name="Garrido Oter R."/>
            <person name="Ver Loren van Themaat E."/>
            <person name="Dallerey J.-F."/>
            <person name="Damm U."/>
            <person name="Henrissat B."/>
            <person name="Lespinet O."/>
            <person name="Thon M."/>
            <person name="Kemen E."/>
            <person name="McHardy A.C."/>
            <person name="Schulze-Lefert P."/>
            <person name="O'Connell R.J."/>
        </authorList>
    </citation>
    <scope>NUCLEOTIDE SEQUENCE [LARGE SCALE GENOMIC DNA]</scope>
    <source>
        <strain evidence="2 3">MAFF 238704</strain>
    </source>
</reference>
<protein>
    <submittedName>
        <fullName evidence="2">Uncharacterized protein</fullName>
    </submittedName>
</protein>
<evidence type="ECO:0000313" key="2">
    <source>
        <dbReference type="EMBL" id="KZL81432.1"/>
    </source>
</evidence>
<feature type="compositionally biased region" description="Polar residues" evidence="1">
    <location>
        <begin position="108"/>
        <end position="117"/>
    </location>
</feature>
<dbReference type="Proteomes" id="UP000076584">
    <property type="component" value="Unassembled WGS sequence"/>
</dbReference>
<proteinExistence type="predicted"/>
<name>A0A167BKB9_COLIC</name>
<feature type="non-terminal residue" evidence="2">
    <location>
        <position position="1"/>
    </location>
</feature>
<gene>
    <name evidence="2" type="ORF">CI238_12133</name>
</gene>
<sequence>LLCSCFHSHHHTSTSKSLSTQLPNQLSPLHLLYECITQLPHSPQSTKKGLHLAFTQFFNHHSICLPPSPPATPLASLSSAGSSLSSTTCAKSLAPLSPIPSRECPRAVSTQSPSTVP</sequence>
<dbReference type="AlphaFoldDB" id="A0A167BKB9"/>
<organism evidence="2 3">
    <name type="scientific">Colletotrichum incanum</name>
    <name type="common">Soybean anthracnose fungus</name>
    <dbReference type="NCBI Taxonomy" id="1573173"/>
    <lineage>
        <taxon>Eukaryota</taxon>
        <taxon>Fungi</taxon>
        <taxon>Dikarya</taxon>
        <taxon>Ascomycota</taxon>
        <taxon>Pezizomycotina</taxon>
        <taxon>Sordariomycetes</taxon>
        <taxon>Hypocreomycetidae</taxon>
        <taxon>Glomerellales</taxon>
        <taxon>Glomerellaceae</taxon>
        <taxon>Colletotrichum</taxon>
        <taxon>Colletotrichum spaethianum species complex</taxon>
    </lineage>
</organism>
<comment type="caution">
    <text evidence="2">The sequence shown here is derived from an EMBL/GenBank/DDBJ whole genome shotgun (WGS) entry which is preliminary data.</text>
</comment>